<evidence type="ECO:0000313" key="2">
    <source>
        <dbReference type="EMBL" id="SHI11746.1"/>
    </source>
</evidence>
<dbReference type="InterPro" id="IPR003220">
    <property type="entry name" value="InsA_N_dom_Znf"/>
</dbReference>
<dbReference type="EMBL" id="FQXP01000015">
    <property type="protein sequence ID" value="SHI11746.1"/>
    <property type="molecule type" value="Genomic_DNA"/>
</dbReference>
<dbReference type="GO" id="GO:0006313">
    <property type="term" value="P:DNA transposition"/>
    <property type="evidence" value="ECO:0007669"/>
    <property type="project" value="InterPro"/>
</dbReference>
<accession>A0A1M5YIB2</accession>
<sequence length="134" mass="15548">MNKTNIKCPRCHSDQLYKFGMDKQANQKYQCKKCNHVIVQYHNTNIDLASSELVSGSLSMKGMRFPLNTFLTALTLYFLNNSSTRAIAQFLWVTQNIKVSHVTIASWTNKFAPFFKLKADKFKENLKRINKISY</sequence>
<dbReference type="AlphaFoldDB" id="A0A1M5YIB2"/>
<feature type="domain" description="InsA N-terminal zinc ribbon" evidence="1">
    <location>
        <begin position="1"/>
        <end position="34"/>
    </location>
</feature>
<dbReference type="SUPFAM" id="SSF57783">
    <property type="entry name" value="Zinc beta-ribbon"/>
    <property type="match status" value="1"/>
</dbReference>
<dbReference type="Pfam" id="PF03811">
    <property type="entry name" value="Zn_ribbon_InsA"/>
    <property type="match status" value="1"/>
</dbReference>
<evidence type="ECO:0000259" key="1">
    <source>
        <dbReference type="Pfam" id="PF03811"/>
    </source>
</evidence>
<evidence type="ECO:0000313" key="3">
    <source>
        <dbReference type="Proteomes" id="UP000184526"/>
    </source>
</evidence>
<dbReference type="Proteomes" id="UP000184526">
    <property type="component" value="Unassembled WGS sequence"/>
</dbReference>
<protein>
    <submittedName>
        <fullName evidence="2">InsA N-terminal domain-containing protein</fullName>
    </submittedName>
</protein>
<gene>
    <name evidence="2" type="ORF">SAMN02745196_02974</name>
</gene>
<organism evidence="2 3">
    <name type="scientific">Clostridium collagenovorans DSM 3089</name>
    <dbReference type="NCBI Taxonomy" id="1121306"/>
    <lineage>
        <taxon>Bacteria</taxon>
        <taxon>Bacillati</taxon>
        <taxon>Bacillota</taxon>
        <taxon>Clostridia</taxon>
        <taxon>Eubacteriales</taxon>
        <taxon>Clostridiaceae</taxon>
        <taxon>Clostridium</taxon>
    </lineage>
</organism>
<proteinExistence type="predicted"/>
<reference evidence="2 3" key="1">
    <citation type="submission" date="2016-11" db="EMBL/GenBank/DDBJ databases">
        <authorList>
            <person name="Jaros S."/>
            <person name="Januszkiewicz K."/>
            <person name="Wedrychowicz H."/>
        </authorList>
    </citation>
    <scope>NUCLEOTIDE SEQUENCE [LARGE SCALE GENOMIC DNA]</scope>
    <source>
        <strain evidence="2 3">DSM 3089</strain>
    </source>
</reference>
<keyword evidence="3" id="KW-1185">Reference proteome</keyword>
<name>A0A1M5YIB2_9CLOT</name>